<evidence type="ECO:0000256" key="1">
    <source>
        <dbReference type="ARBA" id="ARBA00022737"/>
    </source>
</evidence>
<protein>
    <recommendedName>
        <fullName evidence="7">Tetratricopeptide repeat protein</fullName>
    </recommendedName>
</protein>
<dbReference type="SUPFAM" id="SSF48452">
    <property type="entry name" value="TPR-like"/>
    <property type="match status" value="1"/>
</dbReference>
<dbReference type="SMART" id="SM00028">
    <property type="entry name" value="TPR"/>
    <property type="match status" value="3"/>
</dbReference>
<dbReference type="PROSITE" id="PS50005">
    <property type="entry name" value="TPR"/>
    <property type="match status" value="1"/>
</dbReference>
<evidence type="ECO:0000256" key="4">
    <source>
        <dbReference type="SAM" id="SignalP"/>
    </source>
</evidence>
<feature type="signal peptide" evidence="4">
    <location>
        <begin position="1"/>
        <end position="21"/>
    </location>
</feature>
<dbReference type="InterPro" id="IPR019734">
    <property type="entry name" value="TPR_rpt"/>
</dbReference>
<dbReference type="Proteomes" id="UP001500394">
    <property type="component" value="Unassembled WGS sequence"/>
</dbReference>
<evidence type="ECO:0000313" key="6">
    <source>
        <dbReference type="Proteomes" id="UP001500394"/>
    </source>
</evidence>
<keyword evidence="2 3" id="KW-0802">TPR repeat</keyword>
<dbReference type="PROSITE" id="PS50293">
    <property type="entry name" value="TPR_REGION"/>
    <property type="match status" value="1"/>
</dbReference>
<dbReference type="PANTHER" id="PTHR44858:SF1">
    <property type="entry name" value="UDP-N-ACETYLGLUCOSAMINE--PEPTIDE N-ACETYLGLUCOSAMINYLTRANSFERASE SPINDLY-RELATED"/>
    <property type="match status" value="1"/>
</dbReference>
<keyword evidence="4" id="KW-0732">Signal</keyword>
<dbReference type="Pfam" id="PF00515">
    <property type="entry name" value="TPR_1"/>
    <property type="match status" value="1"/>
</dbReference>
<dbReference type="EMBL" id="BAABGR010000029">
    <property type="protein sequence ID" value="GAA4518085.1"/>
    <property type="molecule type" value="Genomic_DNA"/>
</dbReference>
<keyword evidence="6" id="KW-1185">Reference proteome</keyword>
<sequence>MNIKKGILFAAIFFSAGSLFAQAGKVKSALTNFQKYYEFKQAGNAKLGETFIKSAKEAIDAAIVHDKTKESAEAWAYYGTIYANIGADANNAEDIAKAKEALAKARQLDKDNKFTENITLGEQTIYVYNFNQGVAAWDKQDYNAAYNAFHEASLIVPGDTTTTYYAGIAALQSNDYQKGLEKYLALVDRKDYSEHKKILKDLPNIYLTLQDTTNALKYAGIAAKEYPEDSEIANQNINFNIALGNTAGIMNDLKAQIEKEPTNKTLYFYLGIAEASQNNEQAALEAYKKALEIDPDYTDANVNAGVVIMNLVREDLQKLNSDRNITNAAYNAKVAEFKERAKGAEKYFLNAIKVNPNEESALRGLKSLYDFLQAEEKSKEIQAKLDALN</sequence>
<evidence type="ECO:0008006" key="7">
    <source>
        <dbReference type="Google" id="ProtNLM"/>
    </source>
</evidence>
<comment type="caution">
    <text evidence="5">The sequence shown here is derived from an EMBL/GenBank/DDBJ whole genome shotgun (WGS) entry which is preliminary data.</text>
</comment>
<evidence type="ECO:0000256" key="3">
    <source>
        <dbReference type="PROSITE-ProRule" id="PRU00339"/>
    </source>
</evidence>
<name>A0ABP8R4V8_9SPHI</name>
<evidence type="ECO:0000256" key="2">
    <source>
        <dbReference type="ARBA" id="ARBA00022803"/>
    </source>
</evidence>
<feature type="repeat" description="TPR" evidence="3">
    <location>
        <begin position="264"/>
        <end position="297"/>
    </location>
</feature>
<organism evidence="5 6">
    <name type="scientific">Sphingobacterium thermophilum</name>
    <dbReference type="NCBI Taxonomy" id="768534"/>
    <lineage>
        <taxon>Bacteria</taxon>
        <taxon>Pseudomonadati</taxon>
        <taxon>Bacteroidota</taxon>
        <taxon>Sphingobacteriia</taxon>
        <taxon>Sphingobacteriales</taxon>
        <taxon>Sphingobacteriaceae</taxon>
        <taxon>Sphingobacterium</taxon>
    </lineage>
</organism>
<reference evidence="6" key="1">
    <citation type="journal article" date="2019" name="Int. J. Syst. Evol. Microbiol.">
        <title>The Global Catalogue of Microorganisms (GCM) 10K type strain sequencing project: providing services to taxonomists for standard genome sequencing and annotation.</title>
        <authorList>
            <consortium name="The Broad Institute Genomics Platform"/>
            <consortium name="The Broad Institute Genome Sequencing Center for Infectious Disease"/>
            <person name="Wu L."/>
            <person name="Ma J."/>
        </authorList>
    </citation>
    <scope>NUCLEOTIDE SEQUENCE [LARGE SCALE GENOMIC DNA]</scope>
    <source>
        <strain evidence="6">JCM 17858</strain>
    </source>
</reference>
<dbReference type="PANTHER" id="PTHR44858">
    <property type="entry name" value="TETRATRICOPEPTIDE REPEAT PROTEIN 6"/>
    <property type="match status" value="1"/>
</dbReference>
<dbReference type="InterPro" id="IPR050498">
    <property type="entry name" value="Ycf3"/>
</dbReference>
<evidence type="ECO:0000313" key="5">
    <source>
        <dbReference type="EMBL" id="GAA4518085.1"/>
    </source>
</evidence>
<dbReference type="RefSeq" id="WP_345067960.1">
    <property type="nucleotide sequence ID" value="NZ_BAABGR010000029.1"/>
</dbReference>
<keyword evidence="1" id="KW-0677">Repeat</keyword>
<dbReference type="Pfam" id="PF13432">
    <property type="entry name" value="TPR_16"/>
    <property type="match status" value="1"/>
</dbReference>
<dbReference type="InterPro" id="IPR011990">
    <property type="entry name" value="TPR-like_helical_dom_sf"/>
</dbReference>
<gene>
    <name evidence="5" type="ORF">GCM10023173_19400</name>
</gene>
<feature type="chain" id="PRO_5046377685" description="Tetratricopeptide repeat protein" evidence="4">
    <location>
        <begin position="22"/>
        <end position="389"/>
    </location>
</feature>
<dbReference type="Gene3D" id="1.25.40.10">
    <property type="entry name" value="Tetratricopeptide repeat domain"/>
    <property type="match status" value="2"/>
</dbReference>
<accession>A0ABP8R4V8</accession>
<proteinExistence type="predicted"/>